<gene>
    <name evidence="3" type="ORF">LTR97_010257</name>
</gene>
<dbReference type="EMBL" id="JAVRQU010000017">
    <property type="protein sequence ID" value="KAK5693688.1"/>
    <property type="molecule type" value="Genomic_DNA"/>
</dbReference>
<keyword evidence="1" id="KW-0812">Transmembrane</keyword>
<feature type="domain" description="DUF6594" evidence="2">
    <location>
        <begin position="2"/>
        <end position="244"/>
    </location>
</feature>
<feature type="transmembrane region" description="Helical" evidence="1">
    <location>
        <begin position="203"/>
        <end position="225"/>
    </location>
</feature>
<dbReference type="Pfam" id="PF20237">
    <property type="entry name" value="DUF6594"/>
    <property type="match status" value="1"/>
</dbReference>
<reference evidence="3" key="1">
    <citation type="submission" date="2023-08" db="EMBL/GenBank/DDBJ databases">
        <title>Black Yeasts Isolated from many extreme environments.</title>
        <authorList>
            <person name="Coleine C."/>
            <person name="Stajich J.E."/>
            <person name="Selbmann L."/>
        </authorList>
    </citation>
    <scope>NUCLEOTIDE SEQUENCE</scope>
    <source>
        <strain evidence="3">CCFEE 5810</strain>
    </source>
</reference>
<proteinExistence type="predicted"/>
<keyword evidence="1" id="KW-1133">Transmembrane helix</keyword>
<sequence>MATVQASVPAFMQFRRFGYLHMRMLLALQQEIVGLESELEELDTTGRQSAPEVPELLLAIESKVLRYDRLLLHARETNLLPSPLEVDYDVLKSWVSEEDRLAKDGADWLNHKSDIISLSQEKPQSLLAAGMRNLWQCSPARLQSLFISPENRQDNHVLRDPSARLQVLHVVLVTASIFLLLMLPILALYQLDLNSGTHAGSRVAVALGILLFGSVAFAATLAVTMTFRGHEVLAMSAAYCAVVVVFASNFIASPVP</sequence>
<dbReference type="PANTHER" id="PTHR34502">
    <property type="entry name" value="DUF6594 DOMAIN-CONTAINING PROTEIN-RELATED"/>
    <property type="match status" value="1"/>
</dbReference>
<evidence type="ECO:0000259" key="2">
    <source>
        <dbReference type="Pfam" id="PF20237"/>
    </source>
</evidence>
<protein>
    <recommendedName>
        <fullName evidence="2">DUF6594 domain-containing protein</fullName>
    </recommendedName>
</protein>
<comment type="caution">
    <text evidence="3">The sequence shown here is derived from an EMBL/GenBank/DDBJ whole genome shotgun (WGS) entry which is preliminary data.</text>
</comment>
<evidence type="ECO:0000256" key="1">
    <source>
        <dbReference type="SAM" id="Phobius"/>
    </source>
</evidence>
<evidence type="ECO:0000313" key="3">
    <source>
        <dbReference type="EMBL" id="KAK5693688.1"/>
    </source>
</evidence>
<feature type="transmembrane region" description="Helical" evidence="1">
    <location>
        <begin position="167"/>
        <end position="191"/>
    </location>
</feature>
<feature type="transmembrane region" description="Helical" evidence="1">
    <location>
        <begin position="232"/>
        <end position="252"/>
    </location>
</feature>
<dbReference type="PANTHER" id="PTHR34502:SF3">
    <property type="entry name" value="DUF6594 DOMAIN-CONTAINING PROTEIN"/>
    <property type="match status" value="1"/>
</dbReference>
<dbReference type="Proteomes" id="UP001310594">
    <property type="component" value="Unassembled WGS sequence"/>
</dbReference>
<keyword evidence="1" id="KW-0472">Membrane</keyword>
<accession>A0AAN7W4G6</accession>
<evidence type="ECO:0000313" key="4">
    <source>
        <dbReference type="Proteomes" id="UP001310594"/>
    </source>
</evidence>
<name>A0AAN7W4G6_9PEZI</name>
<dbReference type="InterPro" id="IPR046529">
    <property type="entry name" value="DUF6594"/>
</dbReference>
<organism evidence="3 4">
    <name type="scientific">Elasticomyces elasticus</name>
    <dbReference type="NCBI Taxonomy" id="574655"/>
    <lineage>
        <taxon>Eukaryota</taxon>
        <taxon>Fungi</taxon>
        <taxon>Dikarya</taxon>
        <taxon>Ascomycota</taxon>
        <taxon>Pezizomycotina</taxon>
        <taxon>Dothideomycetes</taxon>
        <taxon>Dothideomycetidae</taxon>
        <taxon>Mycosphaerellales</taxon>
        <taxon>Teratosphaeriaceae</taxon>
        <taxon>Elasticomyces</taxon>
    </lineage>
</organism>
<dbReference type="AlphaFoldDB" id="A0AAN7W4G6"/>